<proteinExistence type="predicted"/>
<evidence type="ECO:0000256" key="1">
    <source>
        <dbReference type="ARBA" id="ARBA00022679"/>
    </source>
</evidence>
<protein>
    <submittedName>
        <fullName evidence="2">Cyanidin-3-O-glucoside 2-O-glucuronosyltransferase (BpUGAT) (UDP-glucuronic acid:anthocyanin glucuronosyltransferase)</fullName>
    </submittedName>
</protein>
<dbReference type="PROSITE" id="PS00375">
    <property type="entry name" value="UDPGT"/>
    <property type="match status" value="1"/>
</dbReference>
<keyword evidence="3" id="KW-1185">Reference proteome</keyword>
<dbReference type="EMBL" id="CAXAMM010039141">
    <property type="protein sequence ID" value="CAK9084252.1"/>
    <property type="molecule type" value="Genomic_DNA"/>
</dbReference>
<dbReference type="CDD" id="cd03784">
    <property type="entry name" value="GT1_Gtf-like"/>
    <property type="match status" value="1"/>
</dbReference>
<dbReference type="PANTHER" id="PTHR48049">
    <property type="entry name" value="GLYCOSYLTRANSFERASE"/>
    <property type="match status" value="1"/>
</dbReference>
<name>A0ABP0Q7M9_9DINO</name>
<accession>A0ABP0Q7M9</accession>
<reference evidence="2 3" key="1">
    <citation type="submission" date="2024-02" db="EMBL/GenBank/DDBJ databases">
        <authorList>
            <person name="Chen Y."/>
            <person name="Shah S."/>
            <person name="Dougan E. K."/>
            <person name="Thang M."/>
            <person name="Chan C."/>
        </authorList>
    </citation>
    <scope>NUCLEOTIDE SEQUENCE [LARGE SCALE GENOMIC DNA]</scope>
</reference>
<keyword evidence="1" id="KW-0808">Transferase</keyword>
<dbReference type="InterPro" id="IPR035595">
    <property type="entry name" value="UDP_glycos_trans_CS"/>
</dbReference>
<dbReference type="InterPro" id="IPR050481">
    <property type="entry name" value="UDP-glycosyltransf_plant"/>
</dbReference>
<gene>
    <name evidence="2" type="ORF">SCF082_LOCUS39976</name>
</gene>
<dbReference type="InterPro" id="IPR002213">
    <property type="entry name" value="UDP_glucos_trans"/>
</dbReference>
<evidence type="ECO:0000313" key="2">
    <source>
        <dbReference type="EMBL" id="CAK9084252.1"/>
    </source>
</evidence>
<dbReference type="Proteomes" id="UP001642464">
    <property type="component" value="Unassembled WGS sequence"/>
</dbReference>
<dbReference type="Pfam" id="PF00201">
    <property type="entry name" value="UDPGT"/>
    <property type="match status" value="1"/>
</dbReference>
<dbReference type="SUPFAM" id="SSF53756">
    <property type="entry name" value="UDP-Glycosyltransferase/glycogen phosphorylase"/>
    <property type="match status" value="1"/>
</dbReference>
<sequence>MEEGLPPKKPSLALEESDYSWNEDTLPAAKKDKLTVAVVCVDKSGHMLPVLYICGELAKRGHRVRVHVPGYGQNEFEKKVKQVGAEFVPLDMQGYTSESIESSAKASGKIIFLLLEEVMIPALRSEFTRCKPDVVLVDFASIAGCQVAEEMGIPLVLNVPGPLSLVRAFCGMVDTSTAFNFLGIHIGRQRLNTLSLVRFLGVRQMSKWGDKLRGYIARGAMVLVQTIWGLDKTMPIYPNIIVTGPVLPPAADLRDKLAKNHPDLCKFLRASPDGVVYVTTGSLAKLHDWQVRVIFKGLKKAKYRVVWSLKEELQAFLPVKDDPDFFVSKWTPQAELLQDPSVKVVITHCGWGGTLETLTAAKPIIAIPFFGDQPENAQLLKEYGAAELIGKIPTGAEKEPNPYKEGWITEESVSSAVIKLMSNPSYAKAAAKLMNASRASGGVEAAGEHVEWAARYGTSHLKPENFLYSTGSNPYSGVVVGLISLCACAGAFAFFKAELKEAQCRGEALMLELFREQQARCFKTERAAPGGFRRVITAQRVLRPRLAAIVTYFSETLGIGWAGVLGLDSMQLKKVTLTPDLRTGSGLDRMCFGSSRAGMLATRKYVGSALLLPLCGGSTIYGYKEAFAHVSPQGSAQIKRHKLLRKEARLDDHHFREQLPDTWRNEKDNIYRSLPFFRPLAEHGKSKGLGEPDERVRDTCHNIPLAQPHVMGASTLASNQEQDEQGTLMTHECVDPCSQLQNCSTGAYHDCQGSLKEKSDGSQGAPLCTDLSHDVCNGHYVADKDYTNNGLGFECALKDDKTCGNAQLCGVQNPPESLGEKQCYEPDVFKGATDGTCETTRTRPGHECKTRCYTGYSPSVATLKCAETGEFSPTTFTCEPNPCQVKSVQNALASGCKEGPSSGEATINSGESCTTQCKADQPGCRSIGRGWGRRLSPATFTCEAACTVPTVANAAAGGVCKEAKEGEKILPFTDCSTQCAAGYTPSVKFVSKDGPCKEGLTLTSGWHGGRIVKRSAWHLVETLEATFMCAANPCVLPTVEQSNGNGCKGIAGTSIESGQACNTICEAGYSPSVESLSCLAATLTPATFACNADPCTIPYDKNQAGSGCIDVELKDGATTIESSQKCQAQCKEGYHPSAVSLSCFAAGLTPATWSCLEDGHDPCIPPKNIKNAPELTCRQGDSIVSGTGCTTLCDKGYTPNYKSLSCHLGEFSPPTYVCQPDPCAVHAVPNRLGSGCKDVKHPALIGSGASCTTQCRKGFSPSVAAQKCFAGSMTPTFWSCLEDPCDAPTGVRHTDAPCKEGKSVSSGQLCTAQCADGYSPSVPSLFCSLGQLTPQTFDCAPDPCPIPHVPNKHGSGCKGIHGTTVNAGSSCTPACKTGFSPSESSLQCAASKLTPGTFVCEPDSCSITPIEKAHGTGCNDGMRSRITSGGECEAKCQDGYQPSSAKLGCYAGIFTPSTFTCDPSPCTIPQVTNKAGSGCAGVPETAIASGTTCKAHCLGGYSPSESQLTCTAGTLAPATFECSPDPCPMPTVSNQKGNGCKSMRGKVIASGAVCQAECIRGYTPSVAKLDCFAGRLTPNSYMCKEDGCKAVTGVPNAPSVGCQEGGLILGGKSCTPRCNASRRQEGCHTGATEFFSESLVSACFSQLQSAICTTWTWECCHK</sequence>
<dbReference type="Gene3D" id="3.40.50.2000">
    <property type="entry name" value="Glycogen Phosphorylase B"/>
    <property type="match status" value="2"/>
</dbReference>
<evidence type="ECO:0000313" key="3">
    <source>
        <dbReference type="Proteomes" id="UP001642464"/>
    </source>
</evidence>
<organism evidence="2 3">
    <name type="scientific">Durusdinium trenchii</name>
    <dbReference type="NCBI Taxonomy" id="1381693"/>
    <lineage>
        <taxon>Eukaryota</taxon>
        <taxon>Sar</taxon>
        <taxon>Alveolata</taxon>
        <taxon>Dinophyceae</taxon>
        <taxon>Suessiales</taxon>
        <taxon>Symbiodiniaceae</taxon>
        <taxon>Durusdinium</taxon>
    </lineage>
</organism>
<dbReference type="PANTHER" id="PTHR48049:SF132">
    <property type="entry name" value="GLYCOSYLTRANSFERASE"/>
    <property type="match status" value="1"/>
</dbReference>
<comment type="caution">
    <text evidence="2">The sequence shown here is derived from an EMBL/GenBank/DDBJ whole genome shotgun (WGS) entry which is preliminary data.</text>
</comment>